<protein>
    <submittedName>
        <fullName evidence="1">Uncharacterized protein</fullName>
    </submittedName>
</protein>
<organism evidence="1 2">
    <name type="scientific">Neonectria magnoliae</name>
    <dbReference type="NCBI Taxonomy" id="2732573"/>
    <lineage>
        <taxon>Eukaryota</taxon>
        <taxon>Fungi</taxon>
        <taxon>Dikarya</taxon>
        <taxon>Ascomycota</taxon>
        <taxon>Pezizomycotina</taxon>
        <taxon>Sordariomycetes</taxon>
        <taxon>Hypocreomycetidae</taxon>
        <taxon>Hypocreales</taxon>
        <taxon>Nectriaceae</taxon>
        <taxon>Neonectria</taxon>
    </lineage>
</organism>
<gene>
    <name evidence="1" type="ORF">QQZ08_004210</name>
</gene>
<accession>A0ABR1I879</accession>
<comment type="caution">
    <text evidence="1">The sequence shown here is derived from an EMBL/GenBank/DDBJ whole genome shotgun (WGS) entry which is preliminary data.</text>
</comment>
<evidence type="ECO:0000313" key="2">
    <source>
        <dbReference type="Proteomes" id="UP001498421"/>
    </source>
</evidence>
<dbReference type="Proteomes" id="UP001498421">
    <property type="component" value="Unassembled WGS sequence"/>
</dbReference>
<reference evidence="1 2" key="1">
    <citation type="journal article" date="2025" name="Microbiol. Resour. Announc.">
        <title>Draft genome sequences for Neonectria magnoliae and Neonectria punicea, canker pathogens of Liriodendron tulipifera and Acer saccharum in West Virginia.</title>
        <authorList>
            <person name="Petronek H.M."/>
            <person name="Kasson M.T."/>
            <person name="Metheny A.M."/>
            <person name="Stauder C.M."/>
            <person name="Lovett B."/>
            <person name="Lynch S.C."/>
            <person name="Garnas J.R."/>
            <person name="Kasson L.R."/>
            <person name="Stajich J.E."/>
        </authorList>
    </citation>
    <scope>NUCLEOTIDE SEQUENCE [LARGE SCALE GENOMIC DNA]</scope>
    <source>
        <strain evidence="1 2">NRRL 64651</strain>
    </source>
</reference>
<keyword evidence="2" id="KW-1185">Reference proteome</keyword>
<dbReference type="EMBL" id="JAZAVK010000031">
    <property type="protein sequence ID" value="KAK7429200.1"/>
    <property type="molecule type" value="Genomic_DNA"/>
</dbReference>
<proteinExistence type="predicted"/>
<evidence type="ECO:0000313" key="1">
    <source>
        <dbReference type="EMBL" id="KAK7429200.1"/>
    </source>
</evidence>
<name>A0ABR1I879_9HYPO</name>
<sequence>MPYLKLNLPLNGDADGGRQNFRVKIHSLEKWHQEVSASPQNRSANADKDFAIDGRRICIVDEDVTVDNLVTIILNATNVAISAAGHEHEEIAKQRWEALETLDGDRMPAPKRKLTGWHAPMSRNSKQQEAQEEIERLYIRRMLQSVVASPQYPHLRGWQFLQHVIASSLDAKTTGLFPPYFSLQRAVVVLIDKVRGREQARGVRCLDRCSDTERAEVLAQVEERGWRDVVWVTGFIDDIPSKMDTNRDPITLHWGQGG</sequence>